<feature type="domain" description="K Homology" evidence="8">
    <location>
        <begin position="965"/>
        <end position="1031"/>
    </location>
</feature>
<dbReference type="InterPro" id="IPR057778">
    <property type="entry name" value="KH_Vigilin_N"/>
</dbReference>
<feature type="compositionally biased region" description="Basic and acidic residues" evidence="7">
    <location>
        <begin position="1215"/>
        <end position="1228"/>
    </location>
</feature>
<reference evidence="9" key="1">
    <citation type="submission" date="2018-03" db="EMBL/GenBank/DDBJ databases">
        <title>The relapsing fever spirochete Borrelia turicatae persists in the highly oxidative environment of its soft-bodied tick vector.</title>
        <authorList>
            <person name="Bourret T.J."/>
            <person name="Boyle W.K."/>
            <person name="Valenzuela J.G."/>
            <person name="Oliveira F."/>
            <person name="Lopez J.E."/>
        </authorList>
    </citation>
    <scope>NUCLEOTIDE SEQUENCE</scope>
    <source>
        <strain evidence="9">Kansas strain/isolate</strain>
        <tissue evidence="9">Salivary glands</tissue>
    </source>
</reference>
<evidence type="ECO:0000256" key="5">
    <source>
        <dbReference type="PROSITE-ProRule" id="PRU00117"/>
    </source>
</evidence>
<dbReference type="EMBL" id="GGLE01000421">
    <property type="protein sequence ID" value="MBY04547.1"/>
    <property type="molecule type" value="Transcribed_RNA"/>
</dbReference>
<dbReference type="CDD" id="cd22414">
    <property type="entry name" value="KH-I_Vigilin_rpt11"/>
    <property type="match status" value="1"/>
</dbReference>
<feature type="coiled-coil region" evidence="6">
    <location>
        <begin position="410"/>
        <end position="437"/>
    </location>
</feature>
<dbReference type="CDD" id="cd22408">
    <property type="entry name" value="KH-I_Vigilin_rpt4"/>
    <property type="match status" value="1"/>
</dbReference>
<dbReference type="InterPro" id="IPR004087">
    <property type="entry name" value="KH_dom"/>
</dbReference>
<dbReference type="RefSeq" id="XP_064459574.1">
    <property type="nucleotide sequence ID" value="XM_064603504.1"/>
</dbReference>
<dbReference type="CDD" id="cd22417">
    <property type="entry name" value="KH-I_Vigilin_rpt14"/>
    <property type="match status" value="1"/>
</dbReference>
<dbReference type="CDD" id="cd22415">
    <property type="entry name" value="KH-I_Vigilin_rpt12"/>
    <property type="match status" value="1"/>
</dbReference>
<evidence type="ECO:0000256" key="7">
    <source>
        <dbReference type="SAM" id="MobiDB-lite"/>
    </source>
</evidence>
<keyword evidence="6" id="KW-0175">Coiled coil</keyword>
<dbReference type="FunFam" id="3.30.1370.10:FF:000039">
    <property type="entry name" value="vigilin isoform X1"/>
    <property type="match status" value="1"/>
</dbReference>
<feature type="domain" description="K Homology" evidence="8">
    <location>
        <begin position="868"/>
        <end position="964"/>
    </location>
</feature>
<dbReference type="CDD" id="cd22405">
    <property type="entry name" value="KH-I_Vigilin_rpt1"/>
    <property type="match status" value="1"/>
</dbReference>
<feature type="compositionally biased region" description="Polar residues" evidence="7">
    <location>
        <begin position="1202"/>
        <end position="1211"/>
    </location>
</feature>
<evidence type="ECO:0000256" key="4">
    <source>
        <dbReference type="ARBA" id="ARBA00022884"/>
    </source>
</evidence>
<dbReference type="GO" id="GO:0010468">
    <property type="term" value="P:regulation of gene expression"/>
    <property type="evidence" value="ECO:0007669"/>
    <property type="project" value="UniProtKB-ARBA"/>
</dbReference>
<feature type="coiled-coil region" evidence="6">
    <location>
        <begin position="625"/>
        <end position="652"/>
    </location>
</feature>
<feature type="domain" description="K Homology" evidence="8">
    <location>
        <begin position="359"/>
        <end position="425"/>
    </location>
</feature>
<dbReference type="SMART" id="SM00322">
    <property type="entry name" value="KH"/>
    <property type="match status" value="15"/>
</dbReference>
<dbReference type="CDD" id="cd22418">
    <property type="entry name" value="KH-I_Vigilin_rpt15"/>
    <property type="match status" value="1"/>
</dbReference>
<feature type="domain" description="K Homology" evidence="8">
    <location>
        <begin position="292"/>
        <end position="358"/>
    </location>
</feature>
<dbReference type="GeneID" id="135369913"/>
<feature type="domain" description="K Homology" evidence="8">
    <location>
        <begin position="722"/>
        <end position="791"/>
    </location>
</feature>
<comment type="subcellular location">
    <subcellularLocation>
        <location evidence="1">Cytoplasm</location>
    </subcellularLocation>
</comment>
<dbReference type="CDD" id="cd22411">
    <property type="entry name" value="KH-I_Vigilin_rpt8"/>
    <property type="match status" value="1"/>
</dbReference>
<feature type="domain" description="K Homology" evidence="8">
    <location>
        <begin position="1116"/>
        <end position="1185"/>
    </location>
</feature>
<dbReference type="InterPro" id="IPR004088">
    <property type="entry name" value="KH_dom_type_1"/>
</dbReference>
<feature type="compositionally biased region" description="Basic and acidic residues" evidence="7">
    <location>
        <begin position="906"/>
        <end position="916"/>
    </location>
</feature>
<feature type="domain" description="K Homology" evidence="8">
    <location>
        <begin position="795"/>
        <end position="864"/>
    </location>
</feature>
<feature type="coiled-coil region" evidence="6">
    <location>
        <begin position="776"/>
        <end position="803"/>
    </location>
</feature>
<feature type="region of interest" description="Disordered" evidence="7">
    <location>
        <begin position="906"/>
        <end position="934"/>
    </location>
</feature>
<evidence type="ECO:0000259" key="8">
    <source>
        <dbReference type="SMART" id="SM00322"/>
    </source>
</evidence>
<dbReference type="CDD" id="cd02394">
    <property type="entry name" value="KH-I_Vigilin_rpt6"/>
    <property type="match status" value="1"/>
</dbReference>
<dbReference type="PROSITE" id="PS50084">
    <property type="entry name" value="KH_TYPE_1"/>
    <property type="match status" value="13"/>
</dbReference>
<dbReference type="Pfam" id="PF00013">
    <property type="entry name" value="KH_1"/>
    <property type="match status" value="14"/>
</dbReference>
<dbReference type="Pfam" id="PF24668">
    <property type="entry name" value="KH_Vigilin"/>
    <property type="match status" value="1"/>
</dbReference>
<evidence type="ECO:0000256" key="3">
    <source>
        <dbReference type="ARBA" id="ARBA00022737"/>
    </source>
</evidence>
<dbReference type="CDD" id="cd22413">
    <property type="entry name" value="KH-I_Vigilin_rpt10"/>
    <property type="match status" value="1"/>
</dbReference>
<dbReference type="KEGG" id="oti:135369913"/>
<feature type="domain" description="K Homology" evidence="8">
    <location>
        <begin position="72"/>
        <end position="149"/>
    </location>
</feature>
<protein>
    <submittedName>
        <fullName evidence="9">Putative vigilin</fullName>
    </submittedName>
</protein>
<dbReference type="PANTHER" id="PTHR10627:SF31">
    <property type="entry name" value="DODECA-SATELLITE-BINDING PROTEIN 1, ISOFORM A"/>
    <property type="match status" value="1"/>
</dbReference>
<feature type="domain" description="K Homology" evidence="8">
    <location>
        <begin position="222"/>
        <end position="287"/>
    </location>
</feature>
<dbReference type="CDD" id="cd22409">
    <property type="entry name" value="KH-I_Vigilin_rpt5"/>
    <property type="match status" value="1"/>
</dbReference>
<keyword evidence="4 5" id="KW-0694">RNA-binding</keyword>
<feature type="domain" description="K Homology" evidence="8">
    <location>
        <begin position="150"/>
        <end position="218"/>
    </location>
</feature>
<sequence>MIADVTCESGAVAMPGGSGDADTVESGASSSSNTFSYDEVFPALPEKEALQEMSSSASNLGQWNQKMHVKSSVITQIFQVPSEERRFHETSSQRFGELGEQAKICADIMRDTSTTIEVSSSKDHSLTVLITGKENNVLSARAAILRHLQTQASVSLSIPKEYHRFILGKSGKNLAKLEQETSTKIDVPRLDENSDIIKITGPKEGIDRACEVIQNMSDERSKQASEKLQVERIYHPFISGPYGSKVKALETETNTRIRLDRERDEVTISGDKESVAIAKEDIMKIYEDMKLRSQVVSVEVQKSQHKYILGHRGLQEIFEETGVWVEVPGPEVPCDTITLRGDPQNLGQGLSLVYKKANSVVIKEIPAKSWMHKYIIGKKGENIKKITLDHAKTHVEFLEDDDKIRIEGPVEDIDVVKAALEENVKELQSKMDCVEIQVNPQYHRHIIGRSGANVNRLKQELNVTIHIPADGERCPTIRIEGPPQGVAQAKEELLDMVHKLESEVTRELVVEPRFHRTLIGAKGESIQEVRRLFNQVNVTFPEPGARSDRVLIRGPREDVEACYRHLSQVCRDLAQSSHKVDLPVFKQFLKHIQTKGRSMLRKIQQETETRIELPPENSNSDVISITGKKENVAAAKERIVEAQKELADVVEVTLMISANLHNSLIGAKGRLIHSIMEECGRVHIAFPPQDSNSDRVTLCGPKEDVDRAKRQLLDLATEKQLSSFTAEVRARPEHHRFLIGKNGTNIKKVREKTGARVVFPTERDENQDLITIIGKKECVLEAKKELEAMIEELENVVQEKMHVDVKHHRHFVARRGEELRLIGEEFGGVQVSFPRSGEQNDVVSLKGAKECVQGAKQRILDIVKELESRVSIECIIPQQHHRSIMGAKGHKVQRIQQDHNVHIKFPERSNRDRDALENGEVNGDVEAPAENEDPNRVRKEDIIVITGKQEDCEGAKEALLSLIPVTREVEVPLKLHRFIIGQKGAGVRRLKEDHDVTIIVPPVVDESNVLQVSGSPANVEAACQAIAERVEQLMEEEEERKLRSFAVEVEVPSKYHPKIIGLRGAVVTKIRKEHGVQIQFPDKGAPNEDLIVITGYEKNAEAAKEEILRIVKEWEAMVTREVEIDHRVHSRLIGARGRNIRKLMEQHKVEIKFPRAEDANKDLVQVTGSEEAVEEVIDHLKDIEDTYIEEVIDQENYRAARSLSSSNQNGGFRSGNHENQHQQSREFVVRGGPWEQRAPDTTSTQEFPSFGGGPPMEAVASKPIPWGPRR</sequence>
<keyword evidence="3" id="KW-0677">Repeat</keyword>
<feature type="region of interest" description="Disordered" evidence="7">
    <location>
        <begin position="9"/>
        <end position="33"/>
    </location>
</feature>
<dbReference type="InterPro" id="IPR036612">
    <property type="entry name" value="KH_dom_type_1_sf"/>
</dbReference>
<evidence type="ECO:0000256" key="2">
    <source>
        <dbReference type="ARBA" id="ARBA00022490"/>
    </source>
</evidence>
<feature type="region of interest" description="Disordered" evidence="7">
    <location>
        <begin position="1201"/>
        <end position="1270"/>
    </location>
</feature>
<dbReference type="CDD" id="cd22407">
    <property type="entry name" value="KH-I_Vigilin_rpt3"/>
    <property type="match status" value="1"/>
</dbReference>
<dbReference type="GO" id="GO:0003729">
    <property type="term" value="F:mRNA binding"/>
    <property type="evidence" value="ECO:0007669"/>
    <property type="project" value="TreeGrafter"/>
</dbReference>
<feature type="domain" description="K Homology" evidence="8">
    <location>
        <begin position="502"/>
        <end position="571"/>
    </location>
</feature>
<dbReference type="CDD" id="cd22410">
    <property type="entry name" value="KH-I_Vigilin_rpt7"/>
    <property type="match status" value="1"/>
</dbReference>
<feature type="domain" description="K Homology" evidence="8">
    <location>
        <begin position="1043"/>
        <end position="1112"/>
    </location>
</feature>
<feature type="domain" description="K Homology" evidence="8">
    <location>
        <begin position="576"/>
        <end position="644"/>
    </location>
</feature>
<dbReference type="SUPFAM" id="SSF54791">
    <property type="entry name" value="Eukaryotic type KH-domain (KH-domain type I)"/>
    <property type="match status" value="14"/>
</dbReference>
<accession>A0A2R5L528</accession>
<dbReference type="Gene3D" id="3.30.1370.10">
    <property type="entry name" value="K Homology domain, type 1"/>
    <property type="match status" value="14"/>
</dbReference>
<evidence type="ECO:0000256" key="6">
    <source>
        <dbReference type="SAM" id="Coils"/>
    </source>
</evidence>
<organism evidence="9">
    <name type="scientific">Ornithodoros turicata</name>
    <dbReference type="NCBI Taxonomy" id="34597"/>
    <lineage>
        <taxon>Eukaryota</taxon>
        <taxon>Metazoa</taxon>
        <taxon>Ecdysozoa</taxon>
        <taxon>Arthropoda</taxon>
        <taxon>Chelicerata</taxon>
        <taxon>Arachnida</taxon>
        <taxon>Acari</taxon>
        <taxon>Parasitiformes</taxon>
        <taxon>Ixodida</taxon>
        <taxon>Ixodoidea</taxon>
        <taxon>Argasidae</taxon>
        <taxon>Ornithodorinae</taxon>
        <taxon>Ornithodoros</taxon>
    </lineage>
</organism>
<dbReference type="CTD" id="37116"/>
<dbReference type="CDD" id="cd22412">
    <property type="entry name" value="KH-I_Vigilin_rpt9"/>
    <property type="match status" value="1"/>
</dbReference>
<dbReference type="AlphaFoldDB" id="A0A2R5L528"/>
<feature type="domain" description="K Homology" evidence="8">
    <location>
        <begin position="430"/>
        <end position="498"/>
    </location>
</feature>
<name>A0A2R5L528_9ACAR</name>
<evidence type="ECO:0000256" key="1">
    <source>
        <dbReference type="ARBA" id="ARBA00004496"/>
    </source>
</evidence>
<evidence type="ECO:0000313" key="9">
    <source>
        <dbReference type="EMBL" id="MBY04547.1"/>
    </source>
</evidence>
<feature type="domain" description="K Homology" evidence="8">
    <location>
        <begin position="648"/>
        <end position="717"/>
    </location>
</feature>
<dbReference type="PANTHER" id="PTHR10627">
    <property type="entry name" value="SCP160"/>
    <property type="match status" value="1"/>
</dbReference>
<dbReference type="CDD" id="cd22406">
    <property type="entry name" value="KH-I_Vigilin_rpt2"/>
    <property type="match status" value="1"/>
</dbReference>
<keyword evidence="2" id="KW-0963">Cytoplasm</keyword>
<proteinExistence type="predicted"/>